<dbReference type="OrthoDB" id="364773at2759"/>
<reference evidence="2 3" key="1">
    <citation type="submission" date="2014-11" db="EMBL/GenBank/DDBJ databases">
        <authorList>
            <person name="Zhu J."/>
            <person name="Qi W."/>
            <person name="Song R."/>
        </authorList>
    </citation>
    <scope>NUCLEOTIDE SEQUENCE [LARGE SCALE GENOMIC DNA]</scope>
</reference>
<evidence type="ECO:0000256" key="1">
    <source>
        <dbReference type="SAM" id="MobiDB-lite"/>
    </source>
</evidence>
<dbReference type="STRING" id="1169540.A0A0G4F6A1"/>
<name>A0A0G4F6A1_VITBC</name>
<dbReference type="AlphaFoldDB" id="A0A0G4F6A1"/>
<dbReference type="InParanoid" id="A0A0G4F6A1"/>
<feature type="region of interest" description="Disordered" evidence="1">
    <location>
        <begin position="1"/>
        <end position="26"/>
    </location>
</feature>
<dbReference type="Proteomes" id="UP000041254">
    <property type="component" value="Unassembled WGS sequence"/>
</dbReference>
<proteinExistence type="predicted"/>
<gene>
    <name evidence="2" type="ORF">Vbra_14527</name>
</gene>
<protein>
    <submittedName>
        <fullName evidence="2">Uncharacterized protein</fullName>
    </submittedName>
</protein>
<accession>A0A0G4F6A1</accession>
<sequence>MQAAAHGLRNARIPPASRPPCGPPQAAAVSRALSTVVTRPSLQSPALDRRGTLDKDRWCPVSLGNGVGCVRHRNATKGNNLHQVRGWRWIMLQKARKRPVHVDYPPRDRSPVKKLVPDDKQTRYGMSYDKIFFVTMGYYVKFNALKLEPRALRLWKRYKRKTPPIYERRMRFNIVRDALTRHITPALSIATAKYHHLLESFTMDEVLKIETMADDIRKAFDAEDARRAEQEACDAKSGHHDLGLKLSTLSNAFPQADAAPDRLLDEAGGSGGGVGRVFVPPAVPMQLVRGAGEQR</sequence>
<organism evidence="2 3">
    <name type="scientific">Vitrella brassicaformis (strain CCMP3155)</name>
    <dbReference type="NCBI Taxonomy" id="1169540"/>
    <lineage>
        <taxon>Eukaryota</taxon>
        <taxon>Sar</taxon>
        <taxon>Alveolata</taxon>
        <taxon>Colpodellida</taxon>
        <taxon>Vitrellaceae</taxon>
        <taxon>Vitrella</taxon>
    </lineage>
</organism>
<evidence type="ECO:0000313" key="3">
    <source>
        <dbReference type="Proteomes" id="UP000041254"/>
    </source>
</evidence>
<evidence type="ECO:0000313" key="2">
    <source>
        <dbReference type="EMBL" id="CEM07636.1"/>
    </source>
</evidence>
<dbReference type="FunCoup" id="A0A0G4F6A1">
    <property type="interactions" value="10"/>
</dbReference>
<dbReference type="VEuPathDB" id="CryptoDB:Vbra_14527"/>
<dbReference type="EMBL" id="CDMY01000376">
    <property type="protein sequence ID" value="CEM07636.1"/>
    <property type="molecule type" value="Genomic_DNA"/>
</dbReference>
<keyword evidence="3" id="KW-1185">Reference proteome</keyword>